<protein>
    <recommendedName>
        <fullName evidence="3">RGS domain-containing protein</fullName>
    </recommendedName>
</protein>
<gene>
    <name evidence="1" type="ORF">CHILSU_LOCUS10785</name>
</gene>
<organism evidence="1 2">
    <name type="scientific">Chilo suppressalis</name>
    <name type="common">Asiatic rice borer moth</name>
    <dbReference type="NCBI Taxonomy" id="168631"/>
    <lineage>
        <taxon>Eukaryota</taxon>
        <taxon>Metazoa</taxon>
        <taxon>Ecdysozoa</taxon>
        <taxon>Arthropoda</taxon>
        <taxon>Hexapoda</taxon>
        <taxon>Insecta</taxon>
        <taxon>Pterygota</taxon>
        <taxon>Neoptera</taxon>
        <taxon>Endopterygota</taxon>
        <taxon>Lepidoptera</taxon>
        <taxon>Glossata</taxon>
        <taxon>Ditrysia</taxon>
        <taxon>Pyraloidea</taxon>
        <taxon>Crambidae</taxon>
        <taxon>Crambinae</taxon>
        <taxon>Chilo</taxon>
    </lineage>
</organism>
<keyword evidence="2" id="KW-1185">Reference proteome</keyword>
<accession>A0ABN8LBB3</accession>
<evidence type="ECO:0008006" key="3">
    <source>
        <dbReference type="Google" id="ProtNLM"/>
    </source>
</evidence>
<reference evidence="1" key="1">
    <citation type="submission" date="2021-12" db="EMBL/GenBank/DDBJ databases">
        <authorList>
            <person name="King R."/>
        </authorList>
    </citation>
    <scope>NUCLEOTIDE SEQUENCE</scope>
</reference>
<proteinExistence type="predicted"/>
<dbReference type="Proteomes" id="UP001153292">
    <property type="component" value="Chromosome 8"/>
</dbReference>
<evidence type="ECO:0000313" key="2">
    <source>
        <dbReference type="Proteomes" id="UP001153292"/>
    </source>
</evidence>
<sequence length="538" mass="59793">MLRCKEKTLQTAERCHGGHTLSFRTNFEPARENAPMKMASTWNKIALLLLLGLLCHVLSAPAGDNTGISENANAKSDVPVEQLEKLKLAESKGSDLNTEHVEYHRLDSVQQNGELVSRLEEHATADADGEGKPRVHASSQLDVPAEGIHRVLVQDGAHVSVHEATAATTAASEEQTTKVFHGAARLVQPGSLTTNPQNGHTAARRAFNADITKETKNNMDHYSSYTGVQYSPLDMAEYVFWTGDERGVTTAIEDFLQEGMMSKEEAIAFLQEIKFNIDYLRAHYSQNLKAAEESAQQEQLRSLLMQQASAKDYQQYHNAAGLQSFPFGNSPDIIRSIASKNWELSNNLSPVPVLPISSDMRPEPAKRYDPMLQTNIIGTSDYDRDGPIISEEEYEEMMDKLKAADTLYTEYTLEEIIYQLAKMMFSQSLSRDPASARAATQRFMAFLELEAERGQLSRTIEKKVLDVMIAALTDTIGDHPELLQTREGLGGSSANRLMRQFLEASSSEPSMSRAILAAYKDELLKGPPLHKLSFPERN</sequence>
<dbReference type="EMBL" id="OU963901">
    <property type="protein sequence ID" value="CAH2991740.1"/>
    <property type="molecule type" value="Genomic_DNA"/>
</dbReference>
<evidence type="ECO:0000313" key="1">
    <source>
        <dbReference type="EMBL" id="CAH2991740.1"/>
    </source>
</evidence>
<name>A0ABN8LBB3_CHISP</name>